<comment type="similarity">
    <text evidence="2">Belongs to the UPF0719 family.</text>
</comment>
<evidence type="ECO:0000256" key="3">
    <source>
        <dbReference type="ARBA" id="ARBA00022475"/>
    </source>
</evidence>
<keyword evidence="9" id="KW-1185">Reference proteome</keyword>
<comment type="caution">
    <text evidence="8">The sequence shown here is derived from an EMBL/GenBank/DDBJ whole genome shotgun (WGS) entry which is preliminary data.</text>
</comment>
<evidence type="ECO:0000256" key="1">
    <source>
        <dbReference type="ARBA" id="ARBA00004651"/>
    </source>
</evidence>
<protein>
    <submittedName>
        <fullName evidence="8">DUF350 domain-containing protein</fullName>
    </submittedName>
</protein>
<evidence type="ECO:0000256" key="5">
    <source>
        <dbReference type="ARBA" id="ARBA00022989"/>
    </source>
</evidence>
<dbReference type="RefSeq" id="WP_318798430.1">
    <property type="nucleotide sequence ID" value="NZ_JARUJP010000015.1"/>
</dbReference>
<feature type="transmembrane region" description="Helical" evidence="7">
    <location>
        <begin position="79"/>
        <end position="98"/>
    </location>
</feature>
<keyword evidence="5 7" id="KW-1133">Transmembrane helix</keyword>
<keyword evidence="6 7" id="KW-0472">Membrane</keyword>
<keyword evidence="4 7" id="KW-0812">Transmembrane</keyword>
<feature type="transmembrane region" description="Helical" evidence="7">
    <location>
        <begin position="41"/>
        <end position="59"/>
    </location>
</feature>
<evidence type="ECO:0000256" key="4">
    <source>
        <dbReference type="ARBA" id="ARBA00022692"/>
    </source>
</evidence>
<feature type="transmembrane region" description="Helical" evidence="7">
    <location>
        <begin position="6"/>
        <end position="29"/>
    </location>
</feature>
<proteinExistence type="inferred from homology"/>
<organism evidence="8 9">
    <name type="scientific">Clostridium tanneri</name>
    <dbReference type="NCBI Taxonomy" id="3037988"/>
    <lineage>
        <taxon>Bacteria</taxon>
        <taxon>Bacillati</taxon>
        <taxon>Bacillota</taxon>
        <taxon>Clostridia</taxon>
        <taxon>Eubacteriales</taxon>
        <taxon>Clostridiaceae</taxon>
        <taxon>Clostridium</taxon>
    </lineage>
</organism>
<keyword evidence="3" id="KW-1003">Cell membrane</keyword>
<feature type="transmembrane region" description="Helical" evidence="7">
    <location>
        <begin position="119"/>
        <end position="139"/>
    </location>
</feature>
<evidence type="ECO:0000256" key="6">
    <source>
        <dbReference type="ARBA" id="ARBA00023136"/>
    </source>
</evidence>
<dbReference type="EMBL" id="JARUJP010000015">
    <property type="protein sequence ID" value="MDW8802079.1"/>
    <property type="molecule type" value="Genomic_DNA"/>
</dbReference>
<accession>A0ABU4JVX3</accession>
<reference evidence="8 9" key="1">
    <citation type="submission" date="2023-04" db="EMBL/GenBank/DDBJ databases">
        <title>Clostridium tannerae sp. nov., isolated from the fecal material of an alpaca.</title>
        <authorList>
            <person name="Miller S."/>
            <person name="Hendry M."/>
            <person name="King J."/>
            <person name="Sankaranarayanan K."/>
            <person name="Lawson P.A."/>
        </authorList>
    </citation>
    <scope>NUCLEOTIDE SEQUENCE [LARGE SCALE GENOMIC DNA]</scope>
    <source>
        <strain evidence="8 9">A1-XYC3</strain>
    </source>
</reference>
<comment type="subcellular location">
    <subcellularLocation>
        <location evidence="1">Cell membrane</location>
        <topology evidence="1">Multi-pass membrane protein</topology>
    </subcellularLocation>
</comment>
<evidence type="ECO:0000256" key="2">
    <source>
        <dbReference type="ARBA" id="ARBA00005779"/>
    </source>
</evidence>
<dbReference type="PANTHER" id="PTHR40043">
    <property type="entry name" value="UPF0719 INNER MEMBRANE PROTEIN YJFL"/>
    <property type="match status" value="1"/>
</dbReference>
<dbReference type="Pfam" id="PF03994">
    <property type="entry name" value="DUF350"/>
    <property type="match status" value="1"/>
</dbReference>
<dbReference type="InterPro" id="IPR007140">
    <property type="entry name" value="DUF350"/>
</dbReference>
<dbReference type="Proteomes" id="UP001281656">
    <property type="component" value="Unassembled WGS sequence"/>
</dbReference>
<gene>
    <name evidence="8" type="ORF">P8V03_13055</name>
</gene>
<evidence type="ECO:0000313" key="9">
    <source>
        <dbReference type="Proteomes" id="UP001281656"/>
    </source>
</evidence>
<dbReference type="PANTHER" id="PTHR40043:SF1">
    <property type="entry name" value="UPF0719 INNER MEMBRANE PROTEIN YJFL"/>
    <property type="match status" value="1"/>
</dbReference>
<evidence type="ECO:0000313" key="8">
    <source>
        <dbReference type="EMBL" id="MDW8802079.1"/>
    </source>
</evidence>
<evidence type="ECO:0000256" key="7">
    <source>
        <dbReference type="SAM" id="Phobius"/>
    </source>
</evidence>
<sequence>MHDILNTIMYCGIGIVLMSLGTFLVDVVIPCHFPTEIKNKNVAVGYITAGIYIGVGIILKGAIMSPVIGTSTATLLEGIMGTMIYFFLGIAACILGYLAMLAMNKKYNLNKEIADGNPAAGLMVMGLFIGLSIVISGAIY</sequence>
<name>A0ABU4JVX3_9CLOT</name>